<reference evidence="8 9" key="1">
    <citation type="submission" date="2021-08" db="EMBL/GenBank/DDBJ databases">
        <title>Comparative Genomics Analysis of the Genus Qipengyuania Reveals Extensive Genetic Diversity and Metabolic Versatility, Including the Description of Fifteen Novel Species.</title>
        <authorList>
            <person name="Liu Y."/>
        </authorList>
    </citation>
    <scope>NUCLEOTIDE SEQUENCE [LARGE SCALE GENOMIC DNA]</scope>
    <source>
        <strain evidence="8 9">1NDH13</strain>
    </source>
</reference>
<comment type="function">
    <text evidence="6">Ligates lysine onto the cytidine present at position 34 of the AUA codon-specific tRNA(Ile) that contains the anticodon CAU, in an ATP-dependent manner. Cytidine is converted to lysidine, thus changing the amino acid specificity of the tRNA from methionine to isoleucine.</text>
</comment>
<evidence type="ECO:0000313" key="9">
    <source>
        <dbReference type="Proteomes" id="UP000824281"/>
    </source>
</evidence>
<dbReference type="CDD" id="cd01992">
    <property type="entry name" value="TilS_N"/>
    <property type="match status" value="1"/>
</dbReference>
<dbReference type="HAMAP" id="MF_01161">
    <property type="entry name" value="tRNA_Ile_lys_synt"/>
    <property type="match status" value="1"/>
</dbReference>
<keyword evidence="9" id="KW-1185">Reference proteome</keyword>
<comment type="catalytic activity">
    <reaction evidence="5 6">
        <text>cytidine(34) in tRNA(Ile2) + L-lysine + ATP = lysidine(34) in tRNA(Ile2) + AMP + diphosphate + H(+)</text>
        <dbReference type="Rhea" id="RHEA:43744"/>
        <dbReference type="Rhea" id="RHEA-COMP:10625"/>
        <dbReference type="Rhea" id="RHEA-COMP:10670"/>
        <dbReference type="ChEBI" id="CHEBI:15378"/>
        <dbReference type="ChEBI" id="CHEBI:30616"/>
        <dbReference type="ChEBI" id="CHEBI:32551"/>
        <dbReference type="ChEBI" id="CHEBI:33019"/>
        <dbReference type="ChEBI" id="CHEBI:82748"/>
        <dbReference type="ChEBI" id="CHEBI:83665"/>
        <dbReference type="ChEBI" id="CHEBI:456215"/>
        <dbReference type="EC" id="6.3.4.19"/>
    </reaction>
</comment>
<dbReference type="Proteomes" id="UP000824281">
    <property type="component" value="Chromosome"/>
</dbReference>
<evidence type="ECO:0000256" key="1">
    <source>
        <dbReference type="ARBA" id="ARBA00022598"/>
    </source>
</evidence>
<dbReference type="EC" id="6.3.4.19" evidence="6"/>
<dbReference type="NCBIfam" id="TIGR02432">
    <property type="entry name" value="lysidine_TilS_N"/>
    <property type="match status" value="1"/>
</dbReference>
<dbReference type="InterPro" id="IPR012094">
    <property type="entry name" value="tRNA_Ile_lys_synt"/>
</dbReference>
<evidence type="ECO:0000256" key="4">
    <source>
        <dbReference type="ARBA" id="ARBA00022840"/>
    </source>
</evidence>
<name>A0ABX8ZMR9_9SPHN</name>
<dbReference type="EMBL" id="CP081295">
    <property type="protein sequence ID" value="QZD90300.1"/>
    <property type="molecule type" value="Genomic_DNA"/>
</dbReference>
<dbReference type="InterPro" id="IPR014729">
    <property type="entry name" value="Rossmann-like_a/b/a_fold"/>
</dbReference>
<keyword evidence="3 6" id="KW-0547">Nucleotide-binding</keyword>
<evidence type="ECO:0000256" key="6">
    <source>
        <dbReference type="HAMAP-Rule" id="MF_01161"/>
    </source>
</evidence>
<dbReference type="InterPro" id="IPR012795">
    <property type="entry name" value="tRNA_Ile_lys_synt_N"/>
</dbReference>
<accession>A0ABX8ZMR9</accession>
<evidence type="ECO:0000313" key="8">
    <source>
        <dbReference type="EMBL" id="QZD90300.1"/>
    </source>
</evidence>
<gene>
    <name evidence="6 8" type="primary">tilS</name>
    <name evidence="8" type="ORF">K3148_02540</name>
</gene>
<keyword evidence="1 6" id="KW-0436">Ligase</keyword>
<dbReference type="GO" id="GO:0032267">
    <property type="term" value="F:tRNA(Ile)-lysidine synthase activity"/>
    <property type="evidence" value="ECO:0007669"/>
    <property type="project" value="UniProtKB-EC"/>
</dbReference>
<dbReference type="Pfam" id="PF01171">
    <property type="entry name" value="ATP_bind_3"/>
    <property type="match status" value="1"/>
</dbReference>
<comment type="subcellular location">
    <subcellularLocation>
        <location evidence="6">Cytoplasm</location>
    </subcellularLocation>
</comment>
<evidence type="ECO:0000259" key="7">
    <source>
        <dbReference type="Pfam" id="PF01171"/>
    </source>
</evidence>
<sequence length="325" mass="35494">MALSPELLERFRQDLARVWTLEGGERLGIAFSGGPDSLALLLLAAEALPGRVEAATVDHGLRAESAKEAQDAARICEALGVPHETLAVTVPPGNLQAEARRARYEALAEWAERRSVEYIATAHHADDQAETFLMRANRSSGLSGLAGVRSATSLGEGDLIVLRPLLTWRRSALEDIARTSGFPVAADPSNLDESFDRVRMRKGLAQADFIDVEGLAASARYLAEMQDDIDGMALEEWGRAQDEDGAPHRYRPFARSGVHRPVFLAEVVKLFCEDLGATLTRSEARRMVDELLDDRAVNIGGIQARNLDGDDVVWTFAPENPRRTG</sequence>
<keyword evidence="6" id="KW-0963">Cytoplasm</keyword>
<keyword evidence="2 6" id="KW-0819">tRNA processing</keyword>
<comment type="similarity">
    <text evidence="6">Belongs to the tRNA(Ile)-lysidine synthase family.</text>
</comment>
<proteinExistence type="inferred from homology"/>
<evidence type="ECO:0000256" key="2">
    <source>
        <dbReference type="ARBA" id="ARBA00022694"/>
    </source>
</evidence>
<dbReference type="RefSeq" id="WP_221425773.1">
    <property type="nucleotide sequence ID" value="NZ_CP081295.1"/>
</dbReference>
<dbReference type="PANTHER" id="PTHR43033">
    <property type="entry name" value="TRNA(ILE)-LYSIDINE SYNTHASE-RELATED"/>
    <property type="match status" value="1"/>
</dbReference>
<dbReference type="Gene3D" id="3.40.50.620">
    <property type="entry name" value="HUPs"/>
    <property type="match status" value="1"/>
</dbReference>
<evidence type="ECO:0000256" key="5">
    <source>
        <dbReference type="ARBA" id="ARBA00048539"/>
    </source>
</evidence>
<evidence type="ECO:0000256" key="3">
    <source>
        <dbReference type="ARBA" id="ARBA00022741"/>
    </source>
</evidence>
<dbReference type="SUPFAM" id="SSF52402">
    <property type="entry name" value="Adenine nucleotide alpha hydrolases-like"/>
    <property type="match status" value="1"/>
</dbReference>
<dbReference type="PANTHER" id="PTHR43033:SF5">
    <property type="entry name" value="TRNA(ILE)-LYSIDINE SYNTHETASE"/>
    <property type="match status" value="1"/>
</dbReference>
<comment type="domain">
    <text evidence="6">The N-terminal region contains the highly conserved SGGXDS motif, predicted to be a P-loop motif involved in ATP binding.</text>
</comment>
<protein>
    <recommendedName>
        <fullName evidence="6">tRNA(Ile)-lysidine synthase</fullName>
        <ecNumber evidence="6">6.3.4.19</ecNumber>
    </recommendedName>
    <alternativeName>
        <fullName evidence="6">tRNA(Ile)-2-lysyl-cytidine synthase</fullName>
    </alternativeName>
    <alternativeName>
        <fullName evidence="6">tRNA(Ile)-lysidine synthetase</fullName>
    </alternativeName>
</protein>
<dbReference type="InterPro" id="IPR011063">
    <property type="entry name" value="TilS/TtcA_N"/>
</dbReference>
<organism evidence="8 9">
    <name type="scientific">Qipengyuania aurantiaca</name>
    <dbReference type="NCBI Taxonomy" id="2867233"/>
    <lineage>
        <taxon>Bacteria</taxon>
        <taxon>Pseudomonadati</taxon>
        <taxon>Pseudomonadota</taxon>
        <taxon>Alphaproteobacteria</taxon>
        <taxon>Sphingomonadales</taxon>
        <taxon>Erythrobacteraceae</taxon>
        <taxon>Qipengyuania</taxon>
    </lineage>
</organism>
<feature type="binding site" evidence="6">
    <location>
        <begin position="32"/>
        <end position="37"/>
    </location>
    <ligand>
        <name>ATP</name>
        <dbReference type="ChEBI" id="CHEBI:30616"/>
    </ligand>
</feature>
<feature type="domain" description="tRNA(Ile)-lysidine/2-thiocytidine synthase N-terminal" evidence="7">
    <location>
        <begin position="28"/>
        <end position="202"/>
    </location>
</feature>
<keyword evidence="4 6" id="KW-0067">ATP-binding</keyword>